<feature type="domain" description="Aminoglycoside phosphotransferase" evidence="1">
    <location>
        <begin position="35"/>
        <end position="259"/>
    </location>
</feature>
<sequence>MGPHRMPAAEVDVSPGLVRRLLAAQQPDLAHLPIEVMANGWDNVMCRVGDVLVARLPRREVAARLLVHEQRWLPVLEPRLPLPVPAPVRDGQPDLGYPWPWSIVPFLPGQVAARKPPADLRDAAVSLARFLGALHTPAAPDAPVNPHRGVPLADRRATVTQNLSVLGRLVDRRAVMRVWEAAAAVPTWGGPPSWVHGDLHPANILVHRGRISGVIDFGDITSGDPATDLSGAWMLLPTECHDAFQNAYRAAAEYVPDDHIWSRARGWALALSLAFLAHSADNPLIAKIGHHTINAVLA</sequence>
<dbReference type="InterPro" id="IPR002575">
    <property type="entry name" value="Aminoglycoside_PTrfase"/>
</dbReference>
<dbReference type="CDD" id="cd05155">
    <property type="entry name" value="APH_ChoK_like_1"/>
    <property type="match status" value="1"/>
</dbReference>
<proteinExistence type="predicted"/>
<evidence type="ECO:0000259" key="1">
    <source>
        <dbReference type="Pfam" id="PF01636"/>
    </source>
</evidence>
<dbReference type="InterPro" id="IPR011009">
    <property type="entry name" value="Kinase-like_dom_sf"/>
</dbReference>
<reference evidence="2 3" key="1">
    <citation type="submission" date="2021-01" db="EMBL/GenBank/DDBJ databases">
        <title>Whole genome shotgun sequence of Planotetraspora kaengkrachanensis NBRC 104272.</title>
        <authorList>
            <person name="Komaki H."/>
            <person name="Tamura T."/>
        </authorList>
    </citation>
    <scope>NUCLEOTIDE SEQUENCE [LARGE SCALE GENOMIC DNA]</scope>
    <source>
        <strain evidence="2 3">NBRC 104272</strain>
    </source>
</reference>
<dbReference type="Gene3D" id="3.90.1200.10">
    <property type="match status" value="1"/>
</dbReference>
<dbReference type="Pfam" id="PF01636">
    <property type="entry name" value="APH"/>
    <property type="match status" value="1"/>
</dbReference>
<organism evidence="2 3">
    <name type="scientific">Planotetraspora kaengkrachanensis</name>
    <dbReference type="NCBI Taxonomy" id="575193"/>
    <lineage>
        <taxon>Bacteria</taxon>
        <taxon>Bacillati</taxon>
        <taxon>Actinomycetota</taxon>
        <taxon>Actinomycetes</taxon>
        <taxon>Streptosporangiales</taxon>
        <taxon>Streptosporangiaceae</taxon>
        <taxon>Planotetraspora</taxon>
    </lineage>
</organism>
<keyword evidence="3" id="KW-1185">Reference proteome</keyword>
<dbReference type="EMBL" id="BONV01000064">
    <property type="protein sequence ID" value="GIG84937.1"/>
    <property type="molecule type" value="Genomic_DNA"/>
</dbReference>
<accession>A0A8J3Q1R5</accession>
<protein>
    <recommendedName>
        <fullName evidence="1">Aminoglycoside phosphotransferase domain-containing protein</fullName>
    </recommendedName>
</protein>
<dbReference type="SUPFAM" id="SSF56112">
    <property type="entry name" value="Protein kinase-like (PK-like)"/>
    <property type="match status" value="1"/>
</dbReference>
<dbReference type="AlphaFoldDB" id="A0A8J3Q1R5"/>
<evidence type="ECO:0000313" key="2">
    <source>
        <dbReference type="EMBL" id="GIG84937.1"/>
    </source>
</evidence>
<dbReference type="InterPro" id="IPR051678">
    <property type="entry name" value="AGP_Transferase"/>
</dbReference>
<comment type="caution">
    <text evidence="2">The sequence shown here is derived from an EMBL/GenBank/DDBJ whole genome shotgun (WGS) entry which is preliminary data.</text>
</comment>
<dbReference type="PANTHER" id="PTHR21310:SF42">
    <property type="entry name" value="BIFUNCTIONAL AAC_APH"/>
    <property type="match status" value="1"/>
</dbReference>
<dbReference type="Proteomes" id="UP000630097">
    <property type="component" value="Unassembled WGS sequence"/>
</dbReference>
<dbReference type="PANTHER" id="PTHR21310">
    <property type="entry name" value="AMINOGLYCOSIDE PHOSPHOTRANSFERASE-RELATED-RELATED"/>
    <property type="match status" value="1"/>
</dbReference>
<name>A0A8J3Q1R5_9ACTN</name>
<evidence type="ECO:0000313" key="3">
    <source>
        <dbReference type="Proteomes" id="UP000630097"/>
    </source>
</evidence>
<gene>
    <name evidence="2" type="ORF">Pka01_80640</name>
</gene>
<dbReference type="Gene3D" id="3.30.200.20">
    <property type="entry name" value="Phosphorylase Kinase, domain 1"/>
    <property type="match status" value="1"/>
</dbReference>